<dbReference type="SMART" id="SM00850">
    <property type="entry name" value="LytTR"/>
    <property type="match status" value="1"/>
</dbReference>
<dbReference type="SUPFAM" id="SSF52172">
    <property type="entry name" value="CheY-like"/>
    <property type="match status" value="1"/>
</dbReference>
<gene>
    <name evidence="5" type="ORF">FRZ67_01005</name>
</gene>
<dbReference type="OrthoDB" id="1646880at2"/>
<dbReference type="Proteomes" id="UP000321533">
    <property type="component" value="Chromosome"/>
</dbReference>
<dbReference type="PANTHER" id="PTHR44591:SF3">
    <property type="entry name" value="RESPONSE REGULATORY DOMAIN-CONTAINING PROTEIN"/>
    <property type="match status" value="1"/>
</dbReference>
<feature type="domain" description="HTH LytTR-type" evidence="4">
    <location>
        <begin position="145"/>
        <end position="247"/>
    </location>
</feature>
<dbReference type="GO" id="GO:0003677">
    <property type="term" value="F:DNA binding"/>
    <property type="evidence" value="ECO:0007669"/>
    <property type="project" value="InterPro"/>
</dbReference>
<dbReference type="RefSeq" id="WP_147187749.1">
    <property type="nucleotide sequence ID" value="NZ_CP042435.1"/>
</dbReference>
<dbReference type="GO" id="GO:0000160">
    <property type="term" value="P:phosphorelay signal transduction system"/>
    <property type="evidence" value="ECO:0007669"/>
    <property type="project" value="InterPro"/>
</dbReference>
<organism evidence="5 6">
    <name type="scientific">Panacibacter ginsenosidivorans</name>
    <dbReference type="NCBI Taxonomy" id="1813871"/>
    <lineage>
        <taxon>Bacteria</taxon>
        <taxon>Pseudomonadati</taxon>
        <taxon>Bacteroidota</taxon>
        <taxon>Chitinophagia</taxon>
        <taxon>Chitinophagales</taxon>
        <taxon>Chitinophagaceae</taxon>
        <taxon>Panacibacter</taxon>
    </lineage>
</organism>
<keyword evidence="6" id="KW-1185">Reference proteome</keyword>
<keyword evidence="1 2" id="KW-0597">Phosphoprotein</keyword>
<evidence type="ECO:0000313" key="6">
    <source>
        <dbReference type="Proteomes" id="UP000321533"/>
    </source>
</evidence>
<dbReference type="SMART" id="SM00448">
    <property type="entry name" value="REC"/>
    <property type="match status" value="1"/>
</dbReference>
<dbReference type="InterPro" id="IPR050595">
    <property type="entry name" value="Bact_response_regulator"/>
</dbReference>
<sequence>MIKTLIVEDEPGNVRMLKNLLETYCPQINVLGEAGSVDTAFELIKTTKPELIFLDIEMPGGNAFNLLDRLKPLNFEVIFVSAYDNYTLKAIKYSALDYILKPVNIEELIAAVNKVFEKINSQQFQQRVESLLSNLNTSKKILQSLAVPANFGYEFIVVNNIIRCESSGKYTYFYMNDGRKIISVKNLKEYEDLLSPDIFFRIHHSHLININFIKRYHKGNGIIEMEDGIKIPIASRRKKEFLSLFLGEEE</sequence>
<dbReference type="KEGG" id="pgin:FRZ67_01005"/>
<dbReference type="CDD" id="cd17536">
    <property type="entry name" value="REC_YesN-like"/>
    <property type="match status" value="1"/>
</dbReference>
<accession>A0A5B8V444</accession>
<proteinExistence type="predicted"/>
<dbReference type="InterPro" id="IPR011006">
    <property type="entry name" value="CheY-like_superfamily"/>
</dbReference>
<feature type="modified residue" description="4-aspartylphosphate" evidence="2">
    <location>
        <position position="55"/>
    </location>
</feature>
<evidence type="ECO:0000313" key="5">
    <source>
        <dbReference type="EMBL" id="QEC65949.1"/>
    </source>
</evidence>
<dbReference type="InterPro" id="IPR001789">
    <property type="entry name" value="Sig_transdc_resp-reg_receiver"/>
</dbReference>
<reference evidence="5 6" key="1">
    <citation type="journal article" date="2016" name="Int. J. Syst. Evol. Microbiol.">
        <title>Panacibacter ginsenosidivorans gen. nov., sp. nov., with ginsenoside converting activity isolated from soil of a ginseng field.</title>
        <authorList>
            <person name="Siddiqi M.Z."/>
            <person name="Muhammad Shafi S."/>
            <person name="Choi K.D."/>
            <person name="Im W.T."/>
        </authorList>
    </citation>
    <scope>NUCLEOTIDE SEQUENCE [LARGE SCALE GENOMIC DNA]</scope>
    <source>
        <strain evidence="5 6">Gsoil1550</strain>
    </source>
</reference>
<dbReference type="Gene3D" id="3.40.50.2300">
    <property type="match status" value="1"/>
</dbReference>
<evidence type="ECO:0000259" key="4">
    <source>
        <dbReference type="PROSITE" id="PS50930"/>
    </source>
</evidence>
<dbReference type="PROSITE" id="PS50110">
    <property type="entry name" value="RESPONSE_REGULATORY"/>
    <property type="match status" value="1"/>
</dbReference>
<dbReference type="PANTHER" id="PTHR44591">
    <property type="entry name" value="STRESS RESPONSE REGULATOR PROTEIN 1"/>
    <property type="match status" value="1"/>
</dbReference>
<name>A0A5B8V444_9BACT</name>
<dbReference type="PROSITE" id="PS50930">
    <property type="entry name" value="HTH_LYTTR"/>
    <property type="match status" value="1"/>
</dbReference>
<feature type="domain" description="Response regulatory" evidence="3">
    <location>
        <begin position="3"/>
        <end position="116"/>
    </location>
</feature>
<evidence type="ECO:0000259" key="3">
    <source>
        <dbReference type="PROSITE" id="PS50110"/>
    </source>
</evidence>
<dbReference type="Gene3D" id="2.40.50.1020">
    <property type="entry name" value="LytTr DNA-binding domain"/>
    <property type="match status" value="1"/>
</dbReference>
<dbReference type="AlphaFoldDB" id="A0A5B8V444"/>
<dbReference type="InterPro" id="IPR007492">
    <property type="entry name" value="LytTR_DNA-bd_dom"/>
</dbReference>
<dbReference type="Pfam" id="PF04397">
    <property type="entry name" value="LytTR"/>
    <property type="match status" value="1"/>
</dbReference>
<evidence type="ECO:0000256" key="1">
    <source>
        <dbReference type="ARBA" id="ARBA00022553"/>
    </source>
</evidence>
<dbReference type="EMBL" id="CP042435">
    <property type="protein sequence ID" value="QEC65949.1"/>
    <property type="molecule type" value="Genomic_DNA"/>
</dbReference>
<evidence type="ECO:0000256" key="2">
    <source>
        <dbReference type="PROSITE-ProRule" id="PRU00169"/>
    </source>
</evidence>
<protein>
    <submittedName>
        <fullName evidence="5">Response regulator transcription factor</fullName>
    </submittedName>
</protein>
<dbReference type="Pfam" id="PF00072">
    <property type="entry name" value="Response_reg"/>
    <property type="match status" value="1"/>
</dbReference>